<reference evidence="2 3" key="1">
    <citation type="submission" date="2022-07" db="EMBL/GenBank/DDBJ databases">
        <title>Fecal culturing of patients with breast cancer.</title>
        <authorList>
            <person name="Teng N.M.Y."/>
            <person name="Kiu R."/>
            <person name="Evans R."/>
            <person name="Baker D.J."/>
            <person name="Zenner C."/>
            <person name="Robinson S.D."/>
            <person name="Hall L.J."/>
        </authorList>
    </citation>
    <scope>NUCLEOTIDE SEQUENCE [LARGE SCALE GENOMIC DNA]</scope>
    <source>
        <strain evidence="2 3">LH1063</strain>
    </source>
</reference>
<evidence type="ECO:0000256" key="1">
    <source>
        <dbReference type="SAM" id="Phobius"/>
    </source>
</evidence>
<keyword evidence="1" id="KW-0812">Transmembrane</keyword>
<keyword evidence="3" id="KW-1185">Reference proteome</keyword>
<sequence length="169" mass="19467">MKKQNYWMWLFLSSVATSVVNIGIFVCFGWLEGSFLVKFGLDLLLSELIVILILYRLITASDRPVSRGKCVLFAVLGQFIKAFLSYVLLFIYIRFIYLNVNEPAAGNIDDCVEYALDSYTKISIYSMFLRIYIVYYLIYLFCSTIAGIVIGLALFVLQKTIREKKLIQD</sequence>
<proteinExistence type="predicted"/>
<accession>A0ABT1MDZ9</accession>
<feature type="transmembrane region" description="Helical" evidence="1">
    <location>
        <begin position="133"/>
        <end position="157"/>
    </location>
</feature>
<evidence type="ECO:0000313" key="3">
    <source>
        <dbReference type="Proteomes" id="UP001205603"/>
    </source>
</evidence>
<keyword evidence="1" id="KW-1133">Transmembrane helix</keyword>
<name>A0ABT1MDZ9_9BACT</name>
<organism evidence="2 3">
    <name type="scientific">Coprobacter tertius</name>
    <dbReference type="NCBI Taxonomy" id="2944915"/>
    <lineage>
        <taxon>Bacteria</taxon>
        <taxon>Pseudomonadati</taxon>
        <taxon>Bacteroidota</taxon>
        <taxon>Bacteroidia</taxon>
        <taxon>Bacteroidales</taxon>
        <taxon>Barnesiellaceae</taxon>
        <taxon>Coprobacter</taxon>
    </lineage>
</organism>
<feature type="transmembrane region" description="Helical" evidence="1">
    <location>
        <begin position="37"/>
        <end position="58"/>
    </location>
</feature>
<feature type="transmembrane region" description="Helical" evidence="1">
    <location>
        <begin position="70"/>
        <end position="93"/>
    </location>
</feature>
<gene>
    <name evidence="2" type="ORF">NMU02_02005</name>
</gene>
<evidence type="ECO:0008006" key="4">
    <source>
        <dbReference type="Google" id="ProtNLM"/>
    </source>
</evidence>
<dbReference type="Proteomes" id="UP001205603">
    <property type="component" value="Unassembled WGS sequence"/>
</dbReference>
<dbReference type="RefSeq" id="WP_255025474.1">
    <property type="nucleotide sequence ID" value="NZ_JANDHW010000002.1"/>
</dbReference>
<protein>
    <recommendedName>
        <fullName evidence="4">DUF4199 domain-containing protein</fullName>
    </recommendedName>
</protein>
<feature type="transmembrane region" description="Helical" evidence="1">
    <location>
        <begin position="7"/>
        <end position="31"/>
    </location>
</feature>
<keyword evidence="1" id="KW-0472">Membrane</keyword>
<dbReference type="EMBL" id="JANDHW010000002">
    <property type="protein sequence ID" value="MCP9610864.1"/>
    <property type="molecule type" value="Genomic_DNA"/>
</dbReference>
<comment type="caution">
    <text evidence="2">The sequence shown here is derived from an EMBL/GenBank/DDBJ whole genome shotgun (WGS) entry which is preliminary data.</text>
</comment>
<evidence type="ECO:0000313" key="2">
    <source>
        <dbReference type="EMBL" id="MCP9610864.1"/>
    </source>
</evidence>